<protein>
    <submittedName>
        <fullName evidence="2">Uncharacterized protein</fullName>
    </submittedName>
</protein>
<reference evidence="2" key="1">
    <citation type="submission" date="2021-01" db="UniProtKB">
        <authorList>
            <consortium name="EnsemblPlants"/>
        </authorList>
    </citation>
    <scope>IDENTIFICATION</scope>
</reference>
<evidence type="ECO:0000313" key="2">
    <source>
        <dbReference type="EnsemblPlants" id="Kaladp0095s0768.1.v1.1.CDS.1"/>
    </source>
</evidence>
<organism evidence="2 3">
    <name type="scientific">Kalanchoe fedtschenkoi</name>
    <name type="common">Lavender scallops</name>
    <name type="synonym">South American air plant</name>
    <dbReference type="NCBI Taxonomy" id="63787"/>
    <lineage>
        <taxon>Eukaryota</taxon>
        <taxon>Viridiplantae</taxon>
        <taxon>Streptophyta</taxon>
        <taxon>Embryophyta</taxon>
        <taxon>Tracheophyta</taxon>
        <taxon>Spermatophyta</taxon>
        <taxon>Magnoliopsida</taxon>
        <taxon>eudicotyledons</taxon>
        <taxon>Gunneridae</taxon>
        <taxon>Pentapetalae</taxon>
        <taxon>Saxifragales</taxon>
        <taxon>Crassulaceae</taxon>
        <taxon>Kalanchoe</taxon>
    </lineage>
</organism>
<evidence type="ECO:0000313" key="3">
    <source>
        <dbReference type="Proteomes" id="UP000594263"/>
    </source>
</evidence>
<keyword evidence="3" id="KW-1185">Reference proteome</keyword>
<dbReference type="AlphaFoldDB" id="A0A7N0V0T5"/>
<dbReference type="Proteomes" id="UP000594263">
    <property type="component" value="Unplaced"/>
</dbReference>
<accession>A0A7N0V0T5</accession>
<dbReference type="EnsemblPlants" id="Kaladp0095s0768.1.v1.1">
    <property type="protein sequence ID" value="Kaladp0095s0768.1.v1.1.CDS.1"/>
    <property type="gene ID" value="Kaladp0095s0768.v1.1"/>
</dbReference>
<evidence type="ECO:0000256" key="1">
    <source>
        <dbReference type="SAM" id="MobiDB-lite"/>
    </source>
</evidence>
<feature type="compositionally biased region" description="Basic residues" evidence="1">
    <location>
        <begin position="16"/>
        <end position="30"/>
    </location>
</feature>
<name>A0A7N0V0T5_KALFE</name>
<proteinExistence type="predicted"/>
<feature type="compositionally biased region" description="Polar residues" evidence="1">
    <location>
        <begin position="1"/>
        <end position="14"/>
    </location>
</feature>
<dbReference type="Gramene" id="Kaladp0095s0768.1.v1.1">
    <property type="protein sequence ID" value="Kaladp0095s0768.1.v1.1.CDS.1"/>
    <property type="gene ID" value="Kaladp0095s0768.v1.1"/>
</dbReference>
<sequence length="50" mass="5840">MSNPTQQPSISQFPITKHHRNSVKNQHKNSKLYRITAIQSTPHIYTLHET</sequence>
<feature type="region of interest" description="Disordered" evidence="1">
    <location>
        <begin position="1"/>
        <end position="30"/>
    </location>
</feature>